<reference evidence="3 4" key="1">
    <citation type="submission" date="2017-02" db="EMBL/GenBank/DDBJ databases">
        <title>Paraburkholderia sophoroidis sp. nov. and Paraburkholderia steynii sp. nov. rhizobial symbionts of the fynbos legume Hypocalyptus sophoroides.</title>
        <authorList>
            <person name="Steenkamp E.T."/>
            <person name="Beukes C.W."/>
            <person name="Van Zyl E."/>
            <person name="Avontuur J."/>
            <person name="Chan W.Y."/>
            <person name="Hassen A."/>
            <person name="Palmer M."/>
            <person name="Mthombeni L."/>
            <person name="Phalane F."/>
            <person name="Sereme K."/>
            <person name="Venter S.N."/>
        </authorList>
    </citation>
    <scope>NUCLEOTIDE SEQUENCE [LARGE SCALE GENOMIC DNA]</scope>
    <source>
        <strain evidence="3 4">HC1.1ba</strain>
    </source>
</reference>
<evidence type="ECO:0000313" key="4">
    <source>
        <dbReference type="Proteomes" id="UP000294200"/>
    </source>
</evidence>
<dbReference type="Gene3D" id="3.40.190.10">
    <property type="entry name" value="Periplasmic binding protein-like II"/>
    <property type="match status" value="2"/>
</dbReference>
<accession>A0A4R0X261</accession>
<sequence>MVAPLLSRFTEIYPEISVDLLLDDKPANFSGEQIDVAFREGRIQDSSISAKQLVPMQLLLCASRTYSEKRALPTTIDELRQHESINLRLSNHRLSEWEFKVDGQTQKFMPNSATPMTPNWY</sequence>
<protein>
    <recommendedName>
        <fullName evidence="2">LysR substrate-binding domain-containing protein</fullName>
    </recommendedName>
</protein>
<feature type="domain" description="LysR substrate-binding" evidence="2">
    <location>
        <begin position="2"/>
        <end position="110"/>
    </location>
</feature>
<evidence type="ECO:0000259" key="2">
    <source>
        <dbReference type="Pfam" id="PF03466"/>
    </source>
</evidence>
<organism evidence="3 4">
    <name type="scientific">Paraburkholderia steynii</name>
    <dbReference type="NCBI Taxonomy" id="1245441"/>
    <lineage>
        <taxon>Bacteria</taxon>
        <taxon>Pseudomonadati</taxon>
        <taxon>Pseudomonadota</taxon>
        <taxon>Betaproteobacteria</taxon>
        <taxon>Burkholderiales</taxon>
        <taxon>Burkholderiaceae</taxon>
        <taxon>Paraburkholderia</taxon>
    </lineage>
</organism>
<keyword evidence="4" id="KW-1185">Reference proteome</keyword>
<gene>
    <name evidence="3" type="ORF">BZM27_54465</name>
</gene>
<dbReference type="PANTHER" id="PTHR30537:SF5">
    <property type="entry name" value="HTH-TYPE TRANSCRIPTIONAL ACTIVATOR TTDR-RELATED"/>
    <property type="match status" value="1"/>
</dbReference>
<dbReference type="InterPro" id="IPR058163">
    <property type="entry name" value="LysR-type_TF_proteobact-type"/>
</dbReference>
<dbReference type="Pfam" id="PF03466">
    <property type="entry name" value="LysR_substrate"/>
    <property type="match status" value="1"/>
</dbReference>
<dbReference type="InterPro" id="IPR005119">
    <property type="entry name" value="LysR_subst-bd"/>
</dbReference>
<dbReference type="EMBL" id="MWML01000949">
    <property type="protein sequence ID" value="TCG01300.1"/>
    <property type="molecule type" value="Genomic_DNA"/>
</dbReference>
<name>A0A4R0X261_9BURK</name>
<evidence type="ECO:0000256" key="1">
    <source>
        <dbReference type="ARBA" id="ARBA00009437"/>
    </source>
</evidence>
<proteinExistence type="inferred from homology"/>
<dbReference type="SUPFAM" id="SSF53850">
    <property type="entry name" value="Periplasmic binding protein-like II"/>
    <property type="match status" value="1"/>
</dbReference>
<evidence type="ECO:0000313" key="3">
    <source>
        <dbReference type="EMBL" id="TCG01300.1"/>
    </source>
</evidence>
<dbReference type="Proteomes" id="UP000294200">
    <property type="component" value="Unassembled WGS sequence"/>
</dbReference>
<dbReference type="AlphaFoldDB" id="A0A4R0X261"/>
<comment type="similarity">
    <text evidence="1">Belongs to the LysR transcriptional regulatory family.</text>
</comment>
<comment type="caution">
    <text evidence="3">The sequence shown here is derived from an EMBL/GenBank/DDBJ whole genome shotgun (WGS) entry which is preliminary data.</text>
</comment>
<dbReference type="PANTHER" id="PTHR30537">
    <property type="entry name" value="HTH-TYPE TRANSCRIPTIONAL REGULATOR"/>
    <property type="match status" value="1"/>
</dbReference>